<evidence type="ECO:0000313" key="1">
    <source>
        <dbReference type="EMBL" id="GBP75691.1"/>
    </source>
</evidence>
<comment type="caution">
    <text evidence="1">The sequence shown here is derived from an EMBL/GenBank/DDBJ whole genome shotgun (WGS) entry which is preliminary data.</text>
</comment>
<keyword evidence="2" id="KW-1185">Reference proteome</keyword>
<dbReference type="Proteomes" id="UP000299102">
    <property type="component" value="Unassembled WGS sequence"/>
</dbReference>
<dbReference type="AlphaFoldDB" id="A0A4C1YH41"/>
<accession>A0A4C1YH41</accession>
<sequence>MQHAAAFLYYFLLFPNSFFRERPISRVKFRPIESKRPDLKIYPRSEAVSSRQLCYFLTSIPDRTVTGAAIWRRSFVCGLSATLMVQVWDGGLTLASCPGVFSSGIRPRRIQVGRGLFIHFVKIPSLVSSADQALPVLSFLGSGRPLGDLSCINSIFRRKS</sequence>
<proteinExistence type="predicted"/>
<organism evidence="1 2">
    <name type="scientific">Eumeta variegata</name>
    <name type="common">Bagworm moth</name>
    <name type="synonym">Eumeta japonica</name>
    <dbReference type="NCBI Taxonomy" id="151549"/>
    <lineage>
        <taxon>Eukaryota</taxon>
        <taxon>Metazoa</taxon>
        <taxon>Ecdysozoa</taxon>
        <taxon>Arthropoda</taxon>
        <taxon>Hexapoda</taxon>
        <taxon>Insecta</taxon>
        <taxon>Pterygota</taxon>
        <taxon>Neoptera</taxon>
        <taxon>Endopterygota</taxon>
        <taxon>Lepidoptera</taxon>
        <taxon>Glossata</taxon>
        <taxon>Ditrysia</taxon>
        <taxon>Tineoidea</taxon>
        <taxon>Psychidae</taxon>
        <taxon>Oiketicinae</taxon>
        <taxon>Eumeta</taxon>
    </lineage>
</organism>
<dbReference type="EMBL" id="BGZK01001258">
    <property type="protein sequence ID" value="GBP75691.1"/>
    <property type="molecule type" value="Genomic_DNA"/>
</dbReference>
<reference evidence="1 2" key="1">
    <citation type="journal article" date="2019" name="Commun. Biol.">
        <title>The bagworm genome reveals a unique fibroin gene that provides high tensile strength.</title>
        <authorList>
            <person name="Kono N."/>
            <person name="Nakamura H."/>
            <person name="Ohtoshi R."/>
            <person name="Tomita M."/>
            <person name="Numata K."/>
            <person name="Arakawa K."/>
        </authorList>
    </citation>
    <scope>NUCLEOTIDE SEQUENCE [LARGE SCALE GENOMIC DNA]</scope>
</reference>
<name>A0A4C1YH41_EUMVA</name>
<protein>
    <submittedName>
        <fullName evidence="1">Uncharacterized protein</fullName>
    </submittedName>
</protein>
<evidence type="ECO:0000313" key="2">
    <source>
        <dbReference type="Proteomes" id="UP000299102"/>
    </source>
</evidence>
<gene>
    <name evidence="1" type="ORF">EVAR_98541_1</name>
</gene>